<feature type="domain" description="DUF7455" evidence="1">
    <location>
        <begin position="10"/>
        <end position="63"/>
    </location>
</feature>
<accession>A0A839QR87</accession>
<dbReference type="EMBL" id="JACHWP010000001">
    <property type="protein sequence ID" value="MBB3022285.1"/>
    <property type="molecule type" value="Genomic_DNA"/>
</dbReference>
<sequence>MNQTLEAPVLSAADRCDRCGAQAFVKYVLQAGGELTFCAHHSRANAEALTPISSQVIDETERLDPAPPSIED</sequence>
<reference evidence="2 3" key="1">
    <citation type="submission" date="2020-08" db="EMBL/GenBank/DDBJ databases">
        <title>Sequencing the genomes of 1000 actinobacteria strains.</title>
        <authorList>
            <person name="Klenk H.-P."/>
        </authorList>
    </citation>
    <scope>NUCLEOTIDE SEQUENCE [LARGE SCALE GENOMIC DNA]</scope>
    <source>
        <strain evidence="2 3">DSM 23040</strain>
    </source>
</reference>
<dbReference type="Pfam" id="PF24254">
    <property type="entry name" value="DUF7455"/>
    <property type="match status" value="1"/>
</dbReference>
<evidence type="ECO:0000259" key="1">
    <source>
        <dbReference type="Pfam" id="PF24254"/>
    </source>
</evidence>
<gene>
    <name evidence="2" type="ORF">FHX50_000533</name>
</gene>
<organism evidence="2 3">
    <name type="scientific">Helcobacillus massiliensis</name>
    <dbReference type="NCBI Taxonomy" id="521392"/>
    <lineage>
        <taxon>Bacteria</taxon>
        <taxon>Bacillati</taxon>
        <taxon>Actinomycetota</taxon>
        <taxon>Actinomycetes</taxon>
        <taxon>Micrococcales</taxon>
        <taxon>Dermabacteraceae</taxon>
        <taxon>Helcobacillus</taxon>
    </lineage>
</organism>
<dbReference type="RefSeq" id="WP_183374193.1">
    <property type="nucleotide sequence ID" value="NZ_CBCSFZ010000005.1"/>
</dbReference>
<keyword evidence="3" id="KW-1185">Reference proteome</keyword>
<protein>
    <submittedName>
        <fullName evidence="2">Putative secreted acid phosphatase</fullName>
    </submittedName>
</protein>
<comment type="caution">
    <text evidence="2">The sequence shown here is derived from an EMBL/GenBank/DDBJ whole genome shotgun (WGS) entry which is preliminary data.</text>
</comment>
<proteinExistence type="predicted"/>
<dbReference type="AlphaFoldDB" id="A0A839QR87"/>
<evidence type="ECO:0000313" key="3">
    <source>
        <dbReference type="Proteomes" id="UP000568050"/>
    </source>
</evidence>
<dbReference type="InterPro" id="IPR055878">
    <property type="entry name" value="DUF7455"/>
</dbReference>
<name>A0A839QR87_9MICO</name>
<dbReference type="Proteomes" id="UP000568050">
    <property type="component" value="Unassembled WGS sequence"/>
</dbReference>
<evidence type="ECO:0000313" key="2">
    <source>
        <dbReference type="EMBL" id="MBB3022285.1"/>
    </source>
</evidence>